<accession>A0A4S8J112</accession>
<proteinExistence type="predicted"/>
<organism evidence="6 7">
    <name type="scientific">Musa balbisiana</name>
    <name type="common">Banana</name>
    <dbReference type="NCBI Taxonomy" id="52838"/>
    <lineage>
        <taxon>Eukaryota</taxon>
        <taxon>Viridiplantae</taxon>
        <taxon>Streptophyta</taxon>
        <taxon>Embryophyta</taxon>
        <taxon>Tracheophyta</taxon>
        <taxon>Spermatophyta</taxon>
        <taxon>Magnoliopsida</taxon>
        <taxon>Liliopsida</taxon>
        <taxon>Zingiberales</taxon>
        <taxon>Musaceae</taxon>
        <taxon>Musa</taxon>
    </lineage>
</organism>
<gene>
    <name evidence="6" type="ORF">C4D60_Mb11t01940</name>
</gene>
<evidence type="ECO:0000256" key="4">
    <source>
        <dbReference type="SAM" id="Phobius"/>
    </source>
</evidence>
<keyword evidence="4" id="KW-0812">Transmembrane</keyword>
<sequence>MRIRKCAARLLGTPPVCSSPPLPAGLASSPSPPPQPRSWESETSSAAATSSTAGLLCELNRSPWDDLLCLDLMASCDHIKEIRSGRPNPRFSNRSRGAIGSFKQSLRSHFSVRFFFALFCGFLFLLGPGFDQLSKYCQEEEEEDGGSLGNGVKDEVEESKGIMGNRIKYEAAAVASLPDSEASMNRLDGKAEGKARKKVTAKVKRKKKDKVIKTSGGTAAVMKGSANCKKSDGKGWHCKRPAQHSHSLCRYHLSQLRSYSCTHSNGKVAESVKEGPVGVAGRKKKADIAGVDSNFYYYYSGFGPWRGKMRGGSSDNGDQCDHNASDEDDGNEYSESGNGYDAAVAGDDQDSDDEDCFNDGGSEGNKRSCRKRGRRKMKARSLKSLL</sequence>
<evidence type="ECO:0000313" key="6">
    <source>
        <dbReference type="EMBL" id="THU54998.1"/>
    </source>
</evidence>
<keyword evidence="4" id="KW-1133">Transmembrane helix</keyword>
<dbReference type="Proteomes" id="UP000317650">
    <property type="component" value="Chromosome 11"/>
</dbReference>
<feature type="transmembrane region" description="Helical" evidence="4">
    <location>
        <begin position="110"/>
        <end position="130"/>
    </location>
</feature>
<evidence type="ECO:0000313" key="7">
    <source>
        <dbReference type="Proteomes" id="UP000317650"/>
    </source>
</evidence>
<keyword evidence="4" id="KW-0472">Membrane</keyword>
<dbReference type="AlphaFoldDB" id="A0A4S8J112"/>
<dbReference type="InterPro" id="IPR014977">
    <property type="entry name" value="WRC_dom"/>
</dbReference>
<dbReference type="Pfam" id="PF08879">
    <property type="entry name" value="WRC"/>
    <property type="match status" value="1"/>
</dbReference>
<feature type="domain" description="WRC" evidence="5">
    <location>
        <begin position="222"/>
        <end position="268"/>
    </location>
</feature>
<protein>
    <recommendedName>
        <fullName evidence="5">WRC domain-containing protein</fullName>
    </recommendedName>
</protein>
<dbReference type="EMBL" id="PYDT01000007">
    <property type="protein sequence ID" value="THU54998.1"/>
    <property type="molecule type" value="Genomic_DNA"/>
</dbReference>
<comment type="caution">
    <text evidence="2">Lacks conserved residue(s) required for the propagation of feature annotation.</text>
</comment>
<evidence type="ECO:0000256" key="1">
    <source>
        <dbReference type="ARBA" id="ARBA00023242"/>
    </source>
</evidence>
<dbReference type="PROSITE" id="PS51667">
    <property type="entry name" value="WRC"/>
    <property type="match status" value="1"/>
</dbReference>
<feature type="compositionally biased region" description="Basic residues" evidence="3">
    <location>
        <begin position="367"/>
        <end position="386"/>
    </location>
</feature>
<evidence type="ECO:0000256" key="2">
    <source>
        <dbReference type="PROSITE-ProRule" id="PRU01002"/>
    </source>
</evidence>
<dbReference type="PANTHER" id="PTHR34680:SF3">
    <property type="entry name" value="EXPRESSED PROTEIN"/>
    <property type="match status" value="1"/>
</dbReference>
<feature type="region of interest" description="Disordered" evidence="3">
    <location>
        <begin position="310"/>
        <end position="386"/>
    </location>
</feature>
<reference evidence="6 7" key="1">
    <citation type="journal article" date="2019" name="Nat. Plants">
        <title>Genome sequencing of Musa balbisiana reveals subgenome evolution and function divergence in polyploid bananas.</title>
        <authorList>
            <person name="Yao X."/>
        </authorList>
    </citation>
    <scope>NUCLEOTIDE SEQUENCE [LARGE SCALE GENOMIC DNA]</scope>
    <source>
        <strain evidence="7">cv. DH-PKW</strain>
        <tissue evidence="6">Leaves</tissue>
    </source>
</reference>
<keyword evidence="1" id="KW-0539">Nucleus</keyword>
<name>A0A4S8J112_MUSBA</name>
<keyword evidence="7" id="KW-1185">Reference proteome</keyword>
<comment type="caution">
    <text evidence="6">The sequence shown here is derived from an EMBL/GenBank/DDBJ whole genome shotgun (WGS) entry which is preliminary data.</text>
</comment>
<dbReference type="PANTHER" id="PTHR34680">
    <property type="entry name" value="EXPRESSED PROTEIN"/>
    <property type="match status" value="1"/>
</dbReference>
<feature type="region of interest" description="Disordered" evidence="3">
    <location>
        <begin position="21"/>
        <end position="44"/>
    </location>
</feature>
<evidence type="ECO:0000259" key="5">
    <source>
        <dbReference type="PROSITE" id="PS51667"/>
    </source>
</evidence>
<evidence type="ECO:0000256" key="3">
    <source>
        <dbReference type="SAM" id="MobiDB-lite"/>
    </source>
</evidence>
<feature type="compositionally biased region" description="Acidic residues" evidence="3">
    <location>
        <begin position="347"/>
        <end position="357"/>
    </location>
</feature>